<protein>
    <submittedName>
        <fullName evidence="2">Uncharacterized protein</fullName>
    </submittedName>
</protein>
<sequence>MDKFGLEITCWAVSILLGAAIGAFQRRRDGD</sequence>
<keyword evidence="1" id="KW-1133">Transmembrane helix</keyword>
<evidence type="ECO:0000313" key="2">
    <source>
        <dbReference type="EMBL" id="XCG97215.1"/>
    </source>
</evidence>
<feature type="transmembrane region" description="Helical" evidence="1">
    <location>
        <begin position="6"/>
        <end position="24"/>
    </location>
</feature>
<reference evidence="2" key="1">
    <citation type="submission" date="2024-06" db="EMBL/GenBank/DDBJ databases">
        <authorList>
            <person name="Logan R."/>
            <person name="Biratu M.A."/>
            <person name="Chestnut P.R."/>
            <person name="Colombo E.M."/>
            <person name="Cuello R.A."/>
            <person name="Duno H.C."/>
            <person name="Karki J."/>
            <person name="Magloire W.D."/>
            <person name="Pozar I.R."/>
            <person name="Rearick M.C."/>
            <person name="Reed J.M."/>
            <person name="Waterman M.J.F."/>
        </authorList>
    </citation>
    <scope>NUCLEOTIDE SEQUENCE</scope>
</reference>
<keyword evidence="1" id="KW-0812">Transmembrane</keyword>
<dbReference type="EMBL" id="PP946909">
    <property type="protein sequence ID" value="XCG97215.1"/>
    <property type="molecule type" value="Genomic_DNA"/>
</dbReference>
<proteinExistence type="predicted"/>
<organism evidence="2">
    <name type="scientific">Microbacterium phage Judebell</name>
    <dbReference type="NCBI Taxonomy" id="3230835"/>
    <lineage>
        <taxon>Viruses</taxon>
        <taxon>Duplodnaviria</taxon>
        <taxon>Heunggongvirae</taxon>
        <taxon>Uroviricota</taxon>
        <taxon>Caudoviricetes</taxon>
        <taxon>Squashvirus</taxon>
    </lineage>
</organism>
<evidence type="ECO:0000256" key="1">
    <source>
        <dbReference type="SAM" id="Phobius"/>
    </source>
</evidence>
<accession>A0AAU8EIH3</accession>
<name>A0AAU8EIH3_9CAUD</name>
<keyword evidence="1" id="KW-0472">Membrane</keyword>